<dbReference type="GO" id="GO:0006355">
    <property type="term" value="P:regulation of DNA-templated transcription"/>
    <property type="evidence" value="ECO:0007669"/>
    <property type="project" value="InterPro"/>
</dbReference>
<evidence type="ECO:0000313" key="3">
    <source>
        <dbReference type="Proteomes" id="UP000488299"/>
    </source>
</evidence>
<evidence type="ECO:0000313" key="2">
    <source>
        <dbReference type="EMBL" id="KAB7732715.1"/>
    </source>
</evidence>
<dbReference type="InterPro" id="IPR036388">
    <property type="entry name" value="WH-like_DNA-bd_sf"/>
</dbReference>
<evidence type="ECO:0000259" key="1">
    <source>
        <dbReference type="PROSITE" id="PS50043"/>
    </source>
</evidence>
<dbReference type="InterPro" id="IPR016032">
    <property type="entry name" value="Sig_transdc_resp-reg_C-effctor"/>
</dbReference>
<keyword evidence="3" id="KW-1185">Reference proteome</keyword>
<dbReference type="SMART" id="SM00421">
    <property type="entry name" value="HTH_LUXR"/>
    <property type="match status" value="1"/>
</dbReference>
<dbReference type="SUPFAM" id="SSF46894">
    <property type="entry name" value="C-terminal effector domain of the bipartite response regulators"/>
    <property type="match status" value="1"/>
</dbReference>
<gene>
    <name evidence="2" type="ORF">F5984_01825</name>
</gene>
<dbReference type="Pfam" id="PF00196">
    <property type="entry name" value="GerE"/>
    <property type="match status" value="1"/>
</dbReference>
<accession>A0A7J5U4M4</accession>
<protein>
    <recommendedName>
        <fullName evidence="1">HTH luxR-type domain-containing protein</fullName>
    </recommendedName>
</protein>
<sequence length="44" mass="5087">MTNKEIAQALGIKEETAKCHRKNVLRKLGLRGKSDLRRLLRLLD</sequence>
<proteinExistence type="predicted"/>
<comment type="caution">
    <text evidence="2">The sequence shown here is derived from an EMBL/GenBank/DDBJ whole genome shotgun (WGS) entry which is preliminary data.</text>
</comment>
<dbReference type="InterPro" id="IPR000792">
    <property type="entry name" value="Tscrpt_reg_LuxR_C"/>
</dbReference>
<dbReference type="AlphaFoldDB" id="A0A7J5U4M4"/>
<organism evidence="2 3">
    <name type="scientific">Rudanella paleaurantiibacter</name>
    <dbReference type="NCBI Taxonomy" id="2614655"/>
    <lineage>
        <taxon>Bacteria</taxon>
        <taxon>Pseudomonadati</taxon>
        <taxon>Bacteroidota</taxon>
        <taxon>Cytophagia</taxon>
        <taxon>Cytophagales</taxon>
        <taxon>Cytophagaceae</taxon>
        <taxon>Rudanella</taxon>
    </lineage>
</organism>
<reference evidence="2 3" key="1">
    <citation type="submission" date="2019-10" db="EMBL/GenBank/DDBJ databases">
        <title>Rudanella paleaurantiibacter sp. nov., isolated from sludge.</title>
        <authorList>
            <person name="Xu S.Q."/>
        </authorList>
    </citation>
    <scope>NUCLEOTIDE SEQUENCE [LARGE SCALE GENOMIC DNA]</scope>
    <source>
        <strain evidence="2 3">HX-22-17</strain>
    </source>
</reference>
<dbReference type="Gene3D" id="1.10.10.10">
    <property type="entry name" value="Winged helix-like DNA-binding domain superfamily/Winged helix DNA-binding domain"/>
    <property type="match status" value="1"/>
</dbReference>
<name>A0A7J5U4M4_9BACT</name>
<dbReference type="EMBL" id="WELI01000001">
    <property type="protein sequence ID" value="KAB7732715.1"/>
    <property type="molecule type" value="Genomic_DNA"/>
</dbReference>
<dbReference type="Proteomes" id="UP000488299">
    <property type="component" value="Unassembled WGS sequence"/>
</dbReference>
<dbReference type="GO" id="GO:0003677">
    <property type="term" value="F:DNA binding"/>
    <property type="evidence" value="ECO:0007669"/>
    <property type="project" value="InterPro"/>
</dbReference>
<dbReference type="PROSITE" id="PS50043">
    <property type="entry name" value="HTH_LUXR_2"/>
    <property type="match status" value="1"/>
</dbReference>
<feature type="domain" description="HTH luxR-type" evidence="1">
    <location>
        <begin position="1"/>
        <end position="44"/>
    </location>
</feature>